<dbReference type="GO" id="GO:0000271">
    <property type="term" value="P:polysaccharide biosynthetic process"/>
    <property type="evidence" value="ECO:0007669"/>
    <property type="project" value="TreeGrafter"/>
</dbReference>
<dbReference type="PANTHER" id="PTHR30244:SF36">
    <property type="entry name" value="3-OXO-GLUCOSE-6-PHOSPHATE:GLUTAMATE AMINOTRANSFERASE"/>
    <property type="match status" value="1"/>
</dbReference>
<dbReference type="PANTHER" id="PTHR30244">
    <property type="entry name" value="TRANSAMINASE"/>
    <property type="match status" value="1"/>
</dbReference>
<dbReference type="RefSeq" id="WP_057434966.1">
    <property type="nucleotide sequence ID" value="NZ_LJQH01000049.1"/>
</dbReference>
<evidence type="ECO:0000313" key="8">
    <source>
        <dbReference type="Proteomes" id="UP000267908"/>
    </source>
</evidence>
<evidence type="ECO:0000256" key="1">
    <source>
        <dbReference type="ARBA" id="ARBA00022898"/>
    </source>
</evidence>
<protein>
    <submittedName>
        <fullName evidence="7">Aminotransferase, DegT/DnrJ/EryC1/StrS protein</fullName>
    </submittedName>
</protein>
<proteinExistence type="inferred from homology"/>
<keyword evidence="7" id="KW-0808">Transferase</keyword>
<name>A0A0P9Q0D1_9PSED</name>
<dbReference type="GO" id="GO:0008483">
    <property type="term" value="F:transaminase activity"/>
    <property type="evidence" value="ECO:0007669"/>
    <property type="project" value="UniProtKB-KW"/>
</dbReference>
<evidence type="ECO:0000256" key="5">
    <source>
        <dbReference type="RuleBase" id="RU004508"/>
    </source>
</evidence>
<dbReference type="Proteomes" id="UP000267908">
    <property type="component" value="Unassembled WGS sequence"/>
</dbReference>
<dbReference type="EMBL" id="RBRA01000180">
    <property type="protein sequence ID" value="RMQ22929.1"/>
    <property type="molecule type" value="Genomic_DNA"/>
</dbReference>
<evidence type="ECO:0000256" key="3">
    <source>
        <dbReference type="PIRSR" id="PIRSR000390-1"/>
    </source>
</evidence>
<dbReference type="InterPro" id="IPR000653">
    <property type="entry name" value="DegT/StrS_aminotransferase"/>
</dbReference>
<keyword evidence="1 4" id="KW-0663">Pyridoxal phosphate</keyword>
<dbReference type="Pfam" id="PF01041">
    <property type="entry name" value="DegT_DnrJ_EryC1"/>
    <property type="match status" value="1"/>
</dbReference>
<dbReference type="InterPro" id="IPR015421">
    <property type="entry name" value="PyrdxlP-dep_Trfase_major"/>
</dbReference>
<dbReference type="GO" id="GO:0030170">
    <property type="term" value="F:pyridoxal phosphate binding"/>
    <property type="evidence" value="ECO:0007669"/>
    <property type="project" value="TreeGrafter"/>
</dbReference>
<reference evidence="8 9" key="1">
    <citation type="submission" date="2018-08" db="EMBL/GenBank/DDBJ databases">
        <title>Recombination of ecologically and evolutionarily significant loci maintains genetic cohesion in the Pseudomonas syringae species complex.</title>
        <authorList>
            <person name="Dillon M."/>
            <person name="Thakur S."/>
            <person name="Almeida R.N.D."/>
            <person name="Weir B.S."/>
            <person name="Guttman D.S."/>
        </authorList>
    </citation>
    <scope>NUCLEOTIDE SEQUENCE [LARGE SCALE GENOMIC DNA]</scope>
    <source>
        <strain evidence="7 9">ICMP 13052</strain>
        <strain evidence="6 8">ICMP 4330</strain>
    </source>
</reference>
<comment type="similarity">
    <text evidence="2 5">Belongs to the DegT/DnrJ/EryC1 family.</text>
</comment>
<sequence>MSLKNNVPLFSAALANAGLDFITPLTKTLDSHWYVLGQEVAHFEREFADYIGVNHCISVANGSDALEIALKGLNVGIGDRVIAVANAGFYGSTAIHAVGAEPVYIDVDPQTLTLCTESLKSLVDSKPSAIIVTHLYGQLANIEAIVAIASAADIPVIEDCAQSHGARRNGKQAGSFGTIGCFSFYPTKNLGALGDGGAIVTQSDALASRVRQLRQYGWSQKYEVAIPGGRNSRLDEIQAAILRVKLPHLDTWNEQRRSIATRYNAAFAKLNMQLPCSTGEDFVAHLYVIRVEDRAALSAALKEKSISTDIHYPIADHHQPAYSVAGKFSLAETEQACNTVISLPCFPGLSDDEVNRVITAVTAYFSKEI</sequence>
<evidence type="ECO:0000313" key="9">
    <source>
        <dbReference type="Proteomes" id="UP000269044"/>
    </source>
</evidence>
<dbReference type="PIRSF" id="PIRSF000390">
    <property type="entry name" value="PLP_StrS"/>
    <property type="match status" value="1"/>
</dbReference>
<evidence type="ECO:0000256" key="2">
    <source>
        <dbReference type="ARBA" id="ARBA00037999"/>
    </source>
</evidence>
<comment type="caution">
    <text evidence="7">The sequence shown here is derived from an EMBL/GenBank/DDBJ whole genome shotgun (WGS) entry which is preliminary data.</text>
</comment>
<dbReference type="CDD" id="cd00616">
    <property type="entry name" value="AHBA_syn"/>
    <property type="match status" value="1"/>
</dbReference>
<accession>A0A0P9Q0D1</accession>
<dbReference type="InterPro" id="IPR015422">
    <property type="entry name" value="PyrdxlP-dep_Trfase_small"/>
</dbReference>
<feature type="active site" description="Proton acceptor" evidence="3">
    <location>
        <position position="188"/>
    </location>
</feature>
<dbReference type="Proteomes" id="UP000269044">
    <property type="component" value="Unassembled WGS sequence"/>
</dbReference>
<dbReference type="Gene3D" id="3.40.640.10">
    <property type="entry name" value="Type I PLP-dependent aspartate aminotransferase-like (Major domain)"/>
    <property type="match status" value="1"/>
</dbReference>
<dbReference type="InterPro" id="IPR015424">
    <property type="entry name" value="PyrdxlP-dep_Trfase"/>
</dbReference>
<dbReference type="SUPFAM" id="SSF53383">
    <property type="entry name" value="PLP-dependent transferases"/>
    <property type="match status" value="1"/>
</dbReference>
<feature type="modified residue" description="N6-(pyridoxal phosphate)lysine" evidence="4">
    <location>
        <position position="188"/>
    </location>
</feature>
<dbReference type="AlphaFoldDB" id="A0A0P9Q0D1"/>
<dbReference type="EMBL" id="RBQG01000228">
    <property type="protein sequence ID" value="RMP10775.1"/>
    <property type="molecule type" value="Genomic_DNA"/>
</dbReference>
<dbReference type="Gene3D" id="3.90.1150.10">
    <property type="entry name" value="Aspartate Aminotransferase, domain 1"/>
    <property type="match status" value="1"/>
</dbReference>
<evidence type="ECO:0000256" key="4">
    <source>
        <dbReference type="PIRSR" id="PIRSR000390-2"/>
    </source>
</evidence>
<keyword evidence="7" id="KW-0032">Aminotransferase</keyword>
<evidence type="ECO:0000313" key="6">
    <source>
        <dbReference type="EMBL" id="RMP10775.1"/>
    </source>
</evidence>
<organism evidence="7 9">
    <name type="scientific">Pseudomonas syringae pv. delphinii</name>
    <dbReference type="NCBI Taxonomy" id="192088"/>
    <lineage>
        <taxon>Bacteria</taxon>
        <taxon>Pseudomonadati</taxon>
        <taxon>Pseudomonadota</taxon>
        <taxon>Gammaproteobacteria</taxon>
        <taxon>Pseudomonadales</taxon>
        <taxon>Pseudomonadaceae</taxon>
        <taxon>Pseudomonas</taxon>
    </lineage>
</organism>
<evidence type="ECO:0000313" key="7">
    <source>
        <dbReference type="EMBL" id="RMQ22929.1"/>
    </source>
</evidence>
<gene>
    <name evidence="7" type="ORF">ALQ08_01097</name>
    <name evidence="6" type="ORF">ALQ28_03576</name>
</gene>